<comment type="caution">
    <text evidence="2">The sequence shown here is derived from an EMBL/GenBank/DDBJ whole genome shotgun (WGS) entry which is preliminary data.</text>
</comment>
<dbReference type="AlphaFoldDB" id="A0AAV3QU52"/>
<name>A0AAV3QU52_LITER</name>
<evidence type="ECO:0000313" key="2">
    <source>
        <dbReference type="EMBL" id="GAA0166756.1"/>
    </source>
</evidence>
<feature type="region of interest" description="Disordered" evidence="1">
    <location>
        <begin position="44"/>
        <end position="63"/>
    </location>
</feature>
<proteinExistence type="predicted"/>
<evidence type="ECO:0000313" key="3">
    <source>
        <dbReference type="Proteomes" id="UP001454036"/>
    </source>
</evidence>
<reference evidence="2 3" key="1">
    <citation type="submission" date="2024-01" db="EMBL/GenBank/DDBJ databases">
        <title>The complete chloroplast genome sequence of Lithospermum erythrorhizon: insights into the phylogenetic relationship among Boraginaceae species and the maternal lineages of purple gromwells.</title>
        <authorList>
            <person name="Okada T."/>
            <person name="Watanabe K."/>
        </authorList>
    </citation>
    <scope>NUCLEOTIDE SEQUENCE [LARGE SCALE GENOMIC DNA]</scope>
</reference>
<feature type="compositionally biased region" description="Basic and acidic residues" evidence="1">
    <location>
        <begin position="44"/>
        <end position="60"/>
    </location>
</feature>
<accession>A0AAV3QU52</accession>
<evidence type="ECO:0000256" key="1">
    <source>
        <dbReference type="SAM" id="MobiDB-lite"/>
    </source>
</evidence>
<dbReference type="EMBL" id="BAABME010005846">
    <property type="protein sequence ID" value="GAA0166756.1"/>
    <property type="molecule type" value="Genomic_DNA"/>
</dbReference>
<dbReference type="Proteomes" id="UP001454036">
    <property type="component" value="Unassembled WGS sequence"/>
</dbReference>
<organism evidence="2 3">
    <name type="scientific">Lithospermum erythrorhizon</name>
    <name type="common">Purple gromwell</name>
    <name type="synonym">Lithospermum officinale var. erythrorhizon</name>
    <dbReference type="NCBI Taxonomy" id="34254"/>
    <lineage>
        <taxon>Eukaryota</taxon>
        <taxon>Viridiplantae</taxon>
        <taxon>Streptophyta</taxon>
        <taxon>Embryophyta</taxon>
        <taxon>Tracheophyta</taxon>
        <taxon>Spermatophyta</taxon>
        <taxon>Magnoliopsida</taxon>
        <taxon>eudicotyledons</taxon>
        <taxon>Gunneridae</taxon>
        <taxon>Pentapetalae</taxon>
        <taxon>asterids</taxon>
        <taxon>lamiids</taxon>
        <taxon>Boraginales</taxon>
        <taxon>Boraginaceae</taxon>
        <taxon>Boraginoideae</taxon>
        <taxon>Lithospermeae</taxon>
        <taxon>Lithospermum</taxon>
    </lineage>
</organism>
<keyword evidence="3" id="KW-1185">Reference proteome</keyword>
<gene>
    <name evidence="2" type="ORF">LIER_21841</name>
</gene>
<sequence>MPIRSLPPMGTIHEVKQEVQPQIHNNYLHWVDYTNVRNLDNPRTEVDDKNIDVGGDESKSEIPTAENVADETVTQIVVGGIEDSSCPSVDNTTDLSEQNDVPIINNTLIKPVENPSISDNVEDVDMTLNNSEEERVNVSSADDTVNDVGKQRSAENLVRM</sequence>
<protein>
    <submittedName>
        <fullName evidence="2">Uncharacterized protein</fullName>
    </submittedName>
</protein>